<evidence type="ECO:0000256" key="1">
    <source>
        <dbReference type="SAM" id="MobiDB-lite"/>
    </source>
</evidence>
<evidence type="ECO:0000313" key="2">
    <source>
        <dbReference type="EMBL" id="KAF9495115.1"/>
    </source>
</evidence>
<feature type="region of interest" description="Disordered" evidence="1">
    <location>
        <begin position="1"/>
        <end position="25"/>
    </location>
</feature>
<gene>
    <name evidence="2" type="ORF">BDN71DRAFT_1496099</name>
</gene>
<dbReference type="EMBL" id="MU154565">
    <property type="protein sequence ID" value="KAF9495115.1"/>
    <property type="molecule type" value="Genomic_DNA"/>
</dbReference>
<feature type="region of interest" description="Disordered" evidence="1">
    <location>
        <begin position="422"/>
        <end position="453"/>
    </location>
</feature>
<dbReference type="OrthoDB" id="4230923at2759"/>
<sequence>MSNRTITKPRASIASEGGGMEDGPQTIREATSTLIKHNLREVTDDSMVDIHMALGAIRVIVAGTKVARTKEGLIAAAKIIEMLDKRETNQMTSAAAAKGAREGAMEGMMDVGDRVSEAMEGVREVMEEVKKGMNSAMDRMVEGAREVTMTKAGVGTYTDAARNGQAVFPMRLAMAVDRQNVKARQGIEEDQYSLAGLSERELVEKGNLAIKVIGLRAAKPEAVVFVAARKLKGRDTVLLMNTVEARKWLCDGNLDTFIEGFNVSSQIQAPMLTVVAEFVPVEFRPDDQGEIQMLERDTGLETGSIKKASYIKPERKRTVGQRYAHMKIKFDDRAQANKAIWDSIFGQTLHGKLHGGGRAMWSLRRRAPVKGVPKPRSVMVPHVQEGGTWCRQQDIRVKDADTGDDPVSRSRGRAALLCGKRQPRDMGELSHWGGHEGDKMDSRHRGLRQMGRR</sequence>
<proteinExistence type="predicted"/>
<feature type="compositionally biased region" description="Basic and acidic residues" evidence="1">
    <location>
        <begin position="422"/>
        <end position="444"/>
    </location>
</feature>
<accession>A0A9P6DGI6</accession>
<dbReference type="AlphaFoldDB" id="A0A9P6DGI6"/>
<protein>
    <submittedName>
        <fullName evidence="2">Uncharacterized protein</fullName>
    </submittedName>
</protein>
<name>A0A9P6DGI6_PLEER</name>
<evidence type="ECO:0000313" key="3">
    <source>
        <dbReference type="Proteomes" id="UP000807025"/>
    </source>
</evidence>
<keyword evidence="3" id="KW-1185">Reference proteome</keyword>
<organism evidence="2 3">
    <name type="scientific">Pleurotus eryngii</name>
    <name type="common">Boletus of the steppes</name>
    <dbReference type="NCBI Taxonomy" id="5323"/>
    <lineage>
        <taxon>Eukaryota</taxon>
        <taxon>Fungi</taxon>
        <taxon>Dikarya</taxon>
        <taxon>Basidiomycota</taxon>
        <taxon>Agaricomycotina</taxon>
        <taxon>Agaricomycetes</taxon>
        <taxon>Agaricomycetidae</taxon>
        <taxon>Agaricales</taxon>
        <taxon>Pleurotineae</taxon>
        <taxon>Pleurotaceae</taxon>
        <taxon>Pleurotus</taxon>
    </lineage>
</organism>
<reference evidence="2" key="1">
    <citation type="submission" date="2020-11" db="EMBL/GenBank/DDBJ databases">
        <authorList>
            <consortium name="DOE Joint Genome Institute"/>
            <person name="Ahrendt S."/>
            <person name="Riley R."/>
            <person name="Andreopoulos W."/>
            <person name="Labutti K."/>
            <person name="Pangilinan J."/>
            <person name="Ruiz-Duenas F.J."/>
            <person name="Barrasa J.M."/>
            <person name="Sanchez-Garcia M."/>
            <person name="Camarero S."/>
            <person name="Miyauchi S."/>
            <person name="Serrano A."/>
            <person name="Linde D."/>
            <person name="Babiker R."/>
            <person name="Drula E."/>
            <person name="Ayuso-Fernandez I."/>
            <person name="Pacheco R."/>
            <person name="Padilla G."/>
            <person name="Ferreira P."/>
            <person name="Barriuso J."/>
            <person name="Kellner H."/>
            <person name="Castanera R."/>
            <person name="Alfaro M."/>
            <person name="Ramirez L."/>
            <person name="Pisabarro A.G."/>
            <person name="Kuo A."/>
            <person name="Tritt A."/>
            <person name="Lipzen A."/>
            <person name="He G."/>
            <person name="Yan M."/>
            <person name="Ng V."/>
            <person name="Cullen D."/>
            <person name="Martin F."/>
            <person name="Rosso M.-N."/>
            <person name="Henrissat B."/>
            <person name="Hibbett D."/>
            <person name="Martinez A.T."/>
            <person name="Grigoriev I.V."/>
        </authorList>
    </citation>
    <scope>NUCLEOTIDE SEQUENCE</scope>
    <source>
        <strain evidence="2">ATCC 90797</strain>
    </source>
</reference>
<dbReference type="Proteomes" id="UP000807025">
    <property type="component" value="Unassembled WGS sequence"/>
</dbReference>
<comment type="caution">
    <text evidence="2">The sequence shown here is derived from an EMBL/GenBank/DDBJ whole genome shotgun (WGS) entry which is preliminary data.</text>
</comment>